<dbReference type="Proteomes" id="UP001154282">
    <property type="component" value="Unassembled WGS sequence"/>
</dbReference>
<name>A0AAV0N4V9_9ROSI</name>
<evidence type="ECO:0000313" key="2">
    <source>
        <dbReference type="Proteomes" id="UP001154282"/>
    </source>
</evidence>
<protein>
    <submittedName>
        <fullName evidence="1">Uncharacterized protein</fullName>
    </submittedName>
</protein>
<keyword evidence="2" id="KW-1185">Reference proteome</keyword>
<evidence type="ECO:0000313" key="1">
    <source>
        <dbReference type="EMBL" id="CAI0453416.1"/>
    </source>
</evidence>
<accession>A0AAV0N4V9</accession>
<proteinExistence type="predicted"/>
<gene>
    <name evidence="1" type="ORF">LITE_LOCUS31581</name>
</gene>
<organism evidence="1 2">
    <name type="scientific">Linum tenue</name>
    <dbReference type="NCBI Taxonomy" id="586396"/>
    <lineage>
        <taxon>Eukaryota</taxon>
        <taxon>Viridiplantae</taxon>
        <taxon>Streptophyta</taxon>
        <taxon>Embryophyta</taxon>
        <taxon>Tracheophyta</taxon>
        <taxon>Spermatophyta</taxon>
        <taxon>Magnoliopsida</taxon>
        <taxon>eudicotyledons</taxon>
        <taxon>Gunneridae</taxon>
        <taxon>Pentapetalae</taxon>
        <taxon>rosids</taxon>
        <taxon>fabids</taxon>
        <taxon>Malpighiales</taxon>
        <taxon>Linaceae</taxon>
        <taxon>Linum</taxon>
    </lineage>
</organism>
<reference evidence="1" key="1">
    <citation type="submission" date="2022-08" db="EMBL/GenBank/DDBJ databases">
        <authorList>
            <person name="Gutierrez-Valencia J."/>
        </authorList>
    </citation>
    <scope>NUCLEOTIDE SEQUENCE</scope>
</reference>
<dbReference type="AlphaFoldDB" id="A0AAV0N4V9"/>
<dbReference type="EMBL" id="CAMGYJ010000008">
    <property type="protein sequence ID" value="CAI0453416.1"/>
    <property type="molecule type" value="Genomic_DNA"/>
</dbReference>
<sequence>MGTSVRAVGVSAESMQNEKELSTLIDSLKSDHSYLKKQLASLEVASQPKNDELDRRLELEKIIYAEEKQIDRLVQGSKELKEKVCKYVLLGFLFPIAVSLKSQSLAIQNKIENAGEHYDLGNKMAKPRWLEFSTRLLQDQNGLSLTWDPMIPIGIGEAFPS</sequence>
<comment type="caution">
    <text evidence="1">The sequence shown here is derived from an EMBL/GenBank/DDBJ whole genome shotgun (WGS) entry which is preliminary data.</text>
</comment>